<evidence type="ECO:0000313" key="3">
    <source>
        <dbReference type="Proteomes" id="UP000276634"/>
    </source>
</evidence>
<proteinExistence type="predicted"/>
<feature type="signal peptide" evidence="1">
    <location>
        <begin position="1"/>
        <end position="18"/>
    </location>
</feature>
<reference evidence="2 3" key="1">
    <citation type="submission" date="2018-11" db="EMBL/GenBank/DDBJ databases">
        <title>Genomic Encyclopedia of Type Strains, Phase IV (KMG-IV): sequencing the most valuable type-strain genomes for metagenomic binning, comparative biology and taxonomic classification.</title>
        <authorList>
            <person name="Goeker M."/>
        </authorList>
    </citation>
    <scope>NUCLEOTIDE SEQUENCE [LARGE SCALE GENOMIC DNA]</scope>
    <source>
        <strain evidence="2 3">DSM 100275</strain>
    </source>
</reference>
<comment type="caution">
    <text evidence="2">The sequence shown here is derived from an EMBL/GenBank/DDBJ whole genome shotgun (WGS) entry which is preliminary data.</text>
</comment>
<keyword evidence="3" id="KW-1185">Reference proteome</keyword>
<dbReference type="OrthoDB" id="5296814at2"/>
<accession>A0A3N1YAI4</accession>
<feature type="chain" id="PRO_5017934955" evidence="1">
    <location>
        <begin position="19"/>
        <end position="181"/>
    </location>
</feature>
<dbReference type="InterPro" id="IPR018588">
    <property type="entry name" value="Dihaem_cytochrome-c"/>
</dbReference>
<keyword evidence="1" id="KW-0732">Signal</keyword>
<name>A0A3N1YAI4_9GAMM</name>
<organism evidence="2 3">
    <name type="scientific">Inmirania thermothiophila</name>
    <dbReference type="NCBI Taxonomy" id="1750597"/>
    <lineage>
        <taxon>Bacteria</taxon>
        <taxon>Pseudomonadati</taxon>
        <taxon>Pseudomonadota</taxon>
        <taxon>Gammaproteobacteria</taxon>
        <taxon>Chromatiales</taxon>
        <taxon>Ectothiorhodospiraceae</taxon>
        <taxon>Inmirania</taxon>
    </lineage>
</organism>
<gene>
    <name evidence="2" type="ORF">EDC57_0543</name>
</gene>
<dbReference type="EMBL" id="RJVI01000001">
    <property type="protein sequence ID" value="ROR34642.1"/>
    <property type="molecule type" value="Genomic_DNA"/>
</dbReference>
<dbReference type="Pfam" id="PF09626">
    <property type="entry name" value="DHC"/>
    <property type="match status" value="1"/>
</dbReference>
<evidence type="ECO:0000313" key="2">
    <source>
        <dbReference type="EMBL" id="ROR34642.1"/>
    </source>
</evidence>
<evidence type="ECO:0000256" key="1">
    <source>
        <dbReference type="SAM" id="SignalP"/>
    </source>
</evidence>
<protein>
    <submittedName>
        <fullName evidence="2">Diheme cytochrome c</fullName>
    </submittedName>
</protein>
<dbReference type="Proteomes" id="UP000276634">
    <property type="component" value="Unassembled WGS sequence"/>
</dbReference>
<dbReference type="RefSeq" id="WP_123399992.1">
    <property type="nucleotide sequence ID" value="NZ_RJVI01000001.1"/>
</dbReference>
<sequence>MRYVRSALIVLAALAATAGALRIAAGEDGWRRHRPDLPPATDRAYVEECGACHMAYPPALLTAAEWARIMDRLDAHFGDDASLDPATAARVRAYLEAHAGDRRPGVRARRRPAPATADGLPRITTTRYFLRKHDEVRRRWVVENPEVGSFANCPACHTRAAQGLFDEDDVRIPGHGRWEDD</sequence>
<dbReference type="AlphaFoldDB" id="A0A3N1YAI4"/>